<reference evidence="2" key="1">
    <citation type="submission" date="2017-12" db="EMBL/GenBank/DDBJ databases">
        <authorList>
            <person name="Yu X.-Y."/>
        </authorList>
    </citation>
    <scope>NUCLEOTIDE SEQUENCE [LARGE SCALE GENOMIC DNA]</scope>
    <source>
        <strain evidence="2">ZYSR67-Z</strain>
    </source>
</reference>
<dbReference type="Proteomes" id="UP000242861">
    <property type="component" value="Unassembled WGS sequence"/>
</dbReference>
<proteinExistence type="predicted"/>
<organism evidence="1 2">
    <name type="scientific">Pseudomonas fluvialis</name>
    <dbReference type="NCBI Taxonomy" id="1793966"/>
    <lineage>
        <taxon>Bacteria</taxon>
        <taxon>Pseudomonadati</taxon>
        <taxon>Pseudomonadota</taxon>
        <taxon>Gammaproteobacteria</taxon>
        <taxon>Pseudomonadales</taxon>
        <taxon>Pseudomonadaceae</taxon>
        <taxon>Pseudomonas</taxon>
    </lineage>
</organism>
<dbReference type="AlphaFoldDB" id="A0A2I0CT81"/>
<evidence type="ECO:0000313" key="1">
    <source>
        <dbReference type="EMBL" id="PKF72573.1"/>
    </source>
</evidence>
<sequence length="99" mass="11158">MSPHPRILRLSAITQACRAELPRVLLSPDLQLAQLAQWSRAVSAPKLDSLDNWQQLLGEPDDHYHFAAVRSTAAPGDWLVELLRVARQGVILRRVDQSR</sequence>
<evidence type="ECO:0000313" key="2">
    <source>
        <dbReference type="Proteomes" id="UP000242861"/>
    </source>
</evidence>
<comment type="caution">
    <text evidence="1">The sequence shown here is derived from an EMBL/GenBank/DDBJ whole genome shotgun (WGS) entry which is preliminary data.</text>
</comment>
<accession>A0A2I0CT81</accession>
<dbReference type="RefSeq" id="WP_101192605.1">
    <property type="nucleotide sequence ID" value="NZ_PIYS01000003.1"/>
</dbReference>
<gene>
    <name evidence="1" type="ORF">CW360_02305</name>
</gene>
<dbReference type="EMBL" id="PIYS01000003">
    <property type="protein sequence ID" value="PKF72573.1"/>
    <property type="molecule type" value="Genomic_DNA"/>
</dbReference>
<name>A0A2I0CT81_9PSED</name>
<protein>
    <submittedName>
        <fullName evidence="1">Uncharacterized protein</fullName>
    </submittedName>
</protein>